<name>N4U220_FUSC1</name>
<accession>N4U220</accession>
<dbReference type="PROSITE" id="PS50048">
    <property type="entry name" value="ZN2_CY6_FUNGAL_2"/>
    <property type="match status" value="1"/>
</dbReference>
<dbReference type="CDD" id="cd12148">
    <property type="entry name" value="fungal_TF_MHR"/>
    <property type="match status" value="1"/>
</dbReference>
<evidence type="ECO:0000256" key="2">
    <source>
        <dbReference type="ARBA" id="ARBA00023242"/>
    </source>
</evidence>
<dbReference type="PANTHER" id="PTHR31001:SF40">
    <property type="entry name" value="ZN(II)2CYS6 TRANSCRIPTION FACTOR (EUROFUNG)"/>
    <property type="match status" value="1"/>
</dbReference>
<dbReference type="PANTHER" id="PTHR31001">
    <property type="entry name" value="UNCHARACTERIZED TRANSCRIPTIONAL REGULATORY PROTEIN"/>
    <property type="match status" value="1"/>
</dbReference>
<dbReference type="GO" id="GO:0000981">
    <property type="term" value="F:DNA-binding transcription factor activity, RNA polymerase II-specific"/>
    <property type="evidence" value="ECO:0007669"/>
    <property type="project" value="InterPro"/>
</dbReference>
<dbReference type="InterPro" id="IPR001138">
    <property type="entry name" value="Zn2Cys6_DnaBD"/>
</dbReference>
<evidence type="ECO:0000256" key="3">
    <source>
        <dbReference type="SAM" id="MobiDB-lite"/>
    </source>
</evidence>
<evidence type="ECO:0000259" key="4">
    <source>
        <dbReference type="PROSITE" id="PS50048"/>
    </source>
</evidence>
<sequence>PDAMRSRQAACDPCRKAKLACDHSRPCCSRCRNQGKSSLCVYRATPFKRKRTAASPQMPREGPSPHDNHSETPTVSQTPGTRRTQLYPNPGHLGRSSHVTIFNEIFPEDVDQDIMNNSPAAIRNRSPASVYPEQTALDVDPQVKQAADLIKSLAERFGLRHLQDLVSFWIKKGINLALAEPFVAMFSKYTNYSCLTSFEDTDWHLELASRLSRNTNRPLTVTASTTLAAFADAFLGVNTRWESVGIFMCAVLRASMDVPFFPPLYSTNEQKVELRELSLRLATSSLDICVSLDCLNDMQHVLQYEHCIIHSYIYGDQSYHMWRRVGDVISSIMALGYHEDLSKKADTPMFLIELQKAAFARIYSLDKNSSLFLGRPLRLSKRFCHFQLPDSRLPLDCQSPMSNDLELYQWDPNSNMNYRADSRWSALCAFVKEDAIELLFDNNRSDCRQTIDALQNLADKHWNALPMHFRVRDSIRNHSESPFERDFVASIRLNHLHLIFLLRRLAWDRLSETSGPLIEVAMEMLKLVVELIVLREELSNSGSKLSWKISHYGLPAAGIILLVMLKSHATPPNLRASRSRVLQDLAVLTTEIERGTIAKAGDPNHGLLTKAAQTIHRFLNQTLSDESSCQLYAAPPVPERPHDEVMWEQQFGQEIRESEFSFWEGIADHPFLDGQYLLTEGDGVDELYVPESQQL</sequence>
<feature type="compositionally biased region" description="Polar residues" evidence="3">
    <location>
        <begin position="71"/>
        <end position="87"/>
    </location>
</feature>
<gene>
    <name evidence="5" type="ORF">FOC1_g10004774</name>
</gene>
<dbReference type="STRING" id="1229664.N4U220"/>
<dbReference type="OMA" id="PRMSKRF"/>
<organism evidence="5 6">
    <name type="scientific">Fusarium oxysporum f. sp. cubense (strain race 1)</name>
    <name type="common">Panama disease fungus</name>
    <dbReference type="NCBI Taxonomy" id="1229664"/>
    <lineage>
        <taxon>Eukaryota</taxon>
        <taxon>Fungi</taxon>
        <taxon>Dikarya</taxon>
        <taxon>Ascomycota</taxon>
        <taxon>Pezizomycotina</taxon>
        <taxon>Sordariomycetes</taxon>
        <taxon>Hypocreomycetidae</taxon>
        <taxon>Hypocreales</taxon>
        <taxon>Nectriaceae</taxon>
        <taxon>Fusarium</taxon>
        <taxon>Fusarium oxysporum species complex</taxon>
    </lineage>
</organism>
<reference evidence="6" key="2">
    <citation type="journal article" date="2014" name="PLoS ONE">
        <title>Genome and Transcriptome Analysis of the Fungal Pathogen Fusarium oxysporum f. sp. cubense Causing Banana Vascular Wilt Disease.</title>
        <authorList>
            <person name="Guo L."/>
            <person name="Han L."/>
            <person name="Yang L."/>
            <person name="Zeng H."/>
            <person name="Fan D."/>
            <person name="Zhu Y."/>
            <person name="Feng Y."/>
            <person name="Wang G."/>
            <person name="Peng C."/>
            <person name="Jiang X."/>
            <person name="Zhou D."/>
            <person name="Ni P."/>
            <person name="Liang C."/>
            <person name="Liu L."/>
            <person name="Wang J."/>
            <person name="Mao C."/>
            <person name="Fang X."/>
            <person name="Peng M."/>
            <person name="Huang J."/>
        </authorList>
    </citation>
    <scope>NUCLEOTIDE SEQUENCE [LARGE SCALE GENOMIC DNA]</scope>
    <source>
        <strain evidence="6">race 1</strain>
    </source>
</reference>
<evidence type="ECO:0000256" key="1">
    <source>
        <dbReference type="ARBA" id="ARBA00004123"/>
    </source>
</evidence>
<dbReference type="EMBL" id="KB730230">
    <property type="protein sequence ID" value="ENH69239.1"/>
    <property type="molecule type" value="Genomic_DNA"/>
</dbReference>
<evidence type="ECO:0000313" key="5">
    <source>
        <dbReference type="EMBL" id="ENH69239.1"/>
    </source>
</evidence>
<evidence type="ECO:0000313" key="6">
    <source>
        <dbReference type="Proteomes" id="UP000016928"/>
    </source>
</evidence>
<dbReference type="GO" id="GO:0005634">
    <property type="term" value="C:nucleus"/>
    <property type="evidence" value="ECO:0007669"/>
    <property type="project" value="UniProtKB-SubCell"/>
</dbReference>
<comment type="subcellular location">
    <subcellularLocation>
        <location evidence="1">Nucleus</location>
    </subcellularLocation>
</comment>
<dbReference type="Gene3D" id="4.10.240.10">
    <property type="entry name" value="Zn(2)-C6 fungal-type DNA-binding domain"/>
    <property type="match status" value="1"/>
</dbReference>
<dbReference type="OrthoDB" id="4898680at2759"/>
<feature type="domain" description="Zn(2)-C6 fungal-type" evidence="4">
    <location>
        <begin position="10"/>
        <end position="42"/>
    </location>
</feature>
<dbReference type="SUPFAM" id="SSF57701">
    <property type="entry name" value="Zn2/Cys6 DNA-binding domain"/>
    <property type="match status" value="1"/>
</dbReference>
<keyword evidence="2" id="KW-0539">Nucleus</keyword>
<dbReference type="AlphaFoldDB" id="N4U220"/>
<protein>
    <recommendedName>
        <fullName evidence="4">Zn(2)-C6 fungal-type domain-containing protein</fullName>
    </recommendedName>
</protein>
<dbReference type="InterPro" id="IPR036864">
    <property type="entry name" value="Zn2-C6_fun-type_DNA-bd_sf"/>
</dbReference>
<dbReference type="CDD" id="cd00067">
    <property type="entry name" value="GAL4"/>
    <property type="match status" value="1"/>
</dbReference>
<dbReference type="InterPro" id="IPR050613">
    <property type="entry name" value="Sec_Metabolite_Reg"/>
</dbReference>
<feature type="non-terminal residue" evidence="5">
    <location>
        <position position="1"/>
    </location>
</feature>
<proteinExistence type="predicted"/>
<dbReference type="Proteomes" id="UP000016928">
    <property type="component" value="Unassembled WGS sequence"/>
</dbReference>
<dbReference type="VEuPathDB" id="FungiDB:FOC1_g10004774"/>
<dbReference type="HOGENOM" id="CLU_013296_0_0_1"/>
<feature type="region of interest" description="Disordered" evidence="3">
    <location>
        <begin position="49"/>
        <end position="93"/>
    </location>
</feature>
<reference evidence="6" key="1">
    <citation type="submission" date="2012-09" db="EMBL/GenBank/DDBJ databases">
        <title>Genome sequencing and comparative transcriptomics of race 1 and race 4 of banana pathogen: Fusarium oxysporum f. sp. cubense.</title>
        <authorList>
            <person name="Fang X."/>
            <person name="Huang J."/>
        </authorList>
    </citation>
    <scope>NUCLEOTIDE SEQUENCE [LARGE SCALE GENOMIC DNA]</scope>
    <source>
        <strain evidence="6">race 1</strain>
    </source>
</reference>
<dbReference type="PROSITE" id="PS00463">
    <property type="entry name" value="ZN2_CY6_FUNGAL_1"/>
    <property type="match status" value="1"/>
</dbReference>
<dbReference type="GO" id="GO:0008270">
    <property type="term" value="F:zinc ion binding"/>
    <property type="evidence" value="ECO:0007669"/>
    <property type="project" value="InterPro"/>
</dbReference>